<dbReference type="GO" id="GO:0022625">
    <property type="term" value="C:cytosolic large ribosomal subunit"/>
    <property type="evidence" value="ECO:0007669"/>
    <property type="project" value="Ensembl"/>
</dbReference>
<evidence type="ECO:0000256" key="1">
    <source>
        <dbReference type="ARBA" id="ARBA00005640"/>
    </source>
</evidence>
<dbReference type="PANTHER" id="PTHR11722:SF0">
    <property type="entry name" value="LARGE RIBOSOMAL SUBUNIT PROTEIN EL13"/>
    <property type="match status" value="1"/>
</dbReference>
<dbReference type="InterPro" id="IPR001380">
    <property type="entry name" value="Ribosomal_eL13"/>
</dbReference>
<accession>A0A493TDV6</accession>
<keyword evidence="3 4" id="KW-0687">Ribonucleoprotein</keyword>
<evidence type="ECO:0000256" key="4">
    <source>
        <dbReference type="RuleBase" id="RU000572"/>
    </source>
</evidence>
<reference evidence="6" key="1">
    <citation type="submission" date="2017-10" db="EMBL/GenBank/DDBJ databases">
        <title>A new Pekin duck reference genome.</title>
        <authorList>
            <person name="Hou Z.-C."/>
            <person name="Zhou Z.-K."/>
            <person name="Zhu F."/>
            <person name="Hou S.-S."/>
        </authorList>
    </citation>
    <scope>NUCLEOTIDE SEQUENCE [LARGE SCALE GENOMIC DNA]</scope>
</reference>
<dbReference type="GO" id="GO:0006412">
    <property type="term" value="P:translation"/>
    <property type="evidence" value="ECO:0007669"/>
    <property type="project" value="InterPro"/>
</dbReference>
<keyword evidence="2 4" id="KW-0689">Ribosomal protein</keyword>
<dbReference type="Proteomes" id="UP000016666">
    <property type="component" value="Unassembled WGS sequence"/>
</dbReference>
<reference evidence="5" key="2">
    <citation type="submission" date="2025-08" db="UniProtKB">
        <authorList>
            <consortium name="Ensembl"/>
        </authorList>
    </citation>
    <scope>IDENTIFICATION</scope>
</reference>
<dbReference type="STRING" id="8840.ENSAPLP00000024069"/>
<dbReference type="GeneTree" id="ENSGT00390000007818"/>
<dbReference type="PANTHER" id="PTHR11722">
    <property type="entry name" value="60S RIBOSOMAL PROTEIN L13"/>
    <property type="match status" value="1"/>
</dbReference>
<proteinExistence type="inferred from homology"/>
<dbReference type="Pfam" id="PF01294">
    <property type="entry name" value="Ribosomal_L13e"/>
    <property type="match status" value="1"/>
</dbReference>
<dbReference type="GO" id="GO:0005783">
    <property type="term" value="C:endoplasmic reticulum"/>
    <property type="evidence" value="ECO:0007669"/>
    <property type="project" value="Ensembl"/>
</dbReference>
<evidence type="ECO:0000313" key="5">
    <source>
        <dbReference type="Ensembl" id="ENSAPLP00000024069.1"/>
    </source>
</evidence>
<dbReference type="OMA" id="RQHRANK"/>
<organism evidence="5 6">
    <name type="scientific">Anas platyrhynchos platyrhynchos</name>
    <name type="common">Northern mallard</name>
    <dbReference type="NCBI Taxonomy" id="8840"/>
    <lineage>
        <taxon>Eukaryota</taxon>
        <taxon>Metazoa</taxon>
        <taxon>Chordata</taxon>
        <taxon>Craniata</taxon>
        <taxon>Vertebrata</taxon>
        <taxon>Euteleostomi</taxon>
        <taxon>Archelosauria</taxon>
        <taxon>Archosauria</taxon>
        <taxon>Dinosauria</taxon>
        <taxon>Saurischia</taxon>
        <taxon>Theropoda</taxon>
        <taxon>Coelurosauria</taxon>
        <taxon>Aves</taxon>
        <taxon>Neognathae</taxon>
        <taxon>Galloanserae</taxon>
        <taxon>Anseriformes</taxon>
        <taxon>Anatidae</taxon>
        <taxon>Anatinae</taxon>
        <taxon>Anas</taxon>
    </lineage>
</organism>
<protein>
    <recommendedName>
        <fullName evidence="4">60S ribosomal protein L13</fullName>
    </recommendedName>
</protein>
<evidence type="ECO:0000256" key="3">
    <source>
        <dbReference type="ARBA" id="ARBA00023274"/>
    </source>
</evidence>
<dbReference type="GO" id="GO:0060348">
    <property type="term" value="P:bone development"/>
    <property type="evidence" value="ECO:0007669"/>
    <property type="project" value="Ensembl"/>
</dbReference>
<keyword evidence="6" id="KW-1185">Reference proteome</keyword>
<name>A0A493TDV6_ANAPP</name>
<dbReference type="InterPro" id="IPR018256">
    <property type="entry name" value="Ribosomal_eL13_CS"/>
</dbReference>
<dbReference type="HAMAP" id="MF_00499">
    <property type="entry name" value="Ribosomal_eL13"/>
    <property type="match status" value="1"/>
</dbReference>
<evidence type="ECO:0000313" key="6">
    <source>
        <dbReference type="Proteomes" id="UP000016666"/>
    </source>
</evidence>
<sequence length="213" mass="24220">MAPSRNGMILKPHFHKDWQRRVATWFNQPARKIRRRKARQAKARRIAPRPVAGPVRPIVRCPTIRYHKKVRAGRGFSLEELKLAGINKRFARTIGISVDPRRRNKSTESLQANVQRLKEYRSKLILFPRKPSAPKKGDSSAEELKMATQLSGPVMPIRNVSEALNRVLCVREFRLGFMGEDSCHSYGLLASDTSPPGCTNKNPTRPALPSFIF</sequence>
<dbReference type="GO" id="GO:0005730">
    <property type="term" value="C:nucleolus"/>
    <property type="evidence" value="ECO:0007669"/>
    <property type="project" value="Ensembl"/>
</dbReference>
<dbReference type="Ensembl" id="ENSAPLT00000046357.1">
    <property type="protein sequence ID" value="ENSAPLP00000024069.1"/>
    <property type="gene ID" value="ENSAPLG00000023814.1"/>
</dbReference>
<dbReference type="AlphaFoldDB" id="A0A493TDV6"/>
<comment type="similarity">
    <text evidence="1 4">Belongs to the eukaryotic ribosomal protein eL13 family.</text>
</comment>
<dbReference type="GO" id="GO:0003723">
    <property type="term" value="F:RNA binding"/>
    <property type="evidence" value="ECO:0007669"/>
    <property type="project" value="TreeGrafter"/>
</dbReference>
<gene>
    <name evidence="5" type="primary">RPL13</name>
</gene>
<dbReference type="PROSITE" id="PS01104">
    <property type="entry name" value="RIBOSOMAL_L13E"/>
    <property type="match status" value="1"/>
</dbReference>
<dbReference type="GO" id="GO:0003735">
    <property type="term" value="F:structural constituent of ribosome"/>
    <property type="evidence" value="ECO:0007669"/>
    <property type="project" value="Ensembl"/>
</dbReference>
<evidence type="ECO:0000256" key="2">
    <source>
        <dbReference type="ARBA" id="ARBA00022980"/>
    </source>
</evidence>
<reference evidence="5" key="3">
    <citation type="submission" date="2025-09" db="UniProtKB">
        <authorList>
            <consortium name="Ensembl"/>
        </authorList>
    </citation>
    <scope>IDENTIFICATION</scope>
</reference>